<dbReference type="InterPro" id="IPR011598">
    <property type="entry name" value="bHLH_dom"/>
</dbReference>
<evidence type="ECO:0000313" key="9">
    <source>
        <dbReference type="Proteomes" id="UP000515123"/>
    </source>
</evidence>
<keyword evidence="2" id="KW-0805">Transcription regulation</keyword>
<dbReference type="PANTHER" id="PTHR45844">
    <property type="entry name" value="TRANSCRIPTION FACTOR BHLH30"/>
    <property type="match status" value="1"/>
</dbReference>
<dbReference type="GeneID" id="109718792"/>
<gene>
    <name evidence="10" type="primary">LOC109718792</name>
    <name evidence="7" type="ORF">ACMD2_00212</name>
</gene>
<feature type="compositionally biased region" description="Basic residues" evidence="5">
    <location>
        <begin position="230"/>
        <end position="241"/>
    </location>
</feature>
<dbReference type="STRING" id="4615.A0A199W3I2"/>
<dbReference type="Gramene" id="Aco000605.1.mrna1">
    <property type="protein sequence ID" value="Aco000605.1.mrna1"/>
    <property type="gene ID" value="Aco000605.1.path1"/>
</dbReference>
<dbReference type="AlphaFoldDB" id="A0A199W3I2"/>
<dbReference type="GO" id="GO:0003677">
    <property type="term" value="F:DNA binding"/>
    <property type="evidence" value="ECO:0007669"/>
    <property type="project" value="UniProtKB-KW"/>
</dbReference>
<dbReference type="SUPFAM" id="SSF47459">
    <property type="entry name" value="HLH, helix-loop-helix DNA-binding domain"/>
    <property type="match status" value="1"/>
</dbReference>
<keyword evidence="3" id="KW-0238">DNA-binding</keyword>
<sequence length="241" mass="26681">MSATNSGGDIPVPAAYFSMPLETSPATDHPDISDRALTALQSHREAERRRRERIKSHLDRLRTVLACDPKVDKASLLAKAVERVRELKTRTADIPGSARLLMPTETDEVIVLPTATANPTASVFEASVCCNDRSDLYSELVATLRSLRLKTLRAEIATVGGRVRSVLVLSREAGDDEEEEEENRHVDGEEEEEEEEEDRDVECGKGGGGDFLRDALRGLVHRPAPAADRSKRRRVVDRRST</sequence>
<name>A0A199W3I2_ANACO</name>
<evidence type="ECO:0000313" key="8">
    <source>
        <dbReference type="Proteomes" id="UP000092600"/>
    </source>
</evidence>
<dbReference type="RefSeq" id="XP_020100780.1">
    <property type="nucleotide sequence ID" value="XM_020245191.1"/>
</dbReference>
<keyword evidence="4" id="KW-0804">Transcription</keyword>
<proteinExistence type="inferred from homology"/>
<reference evidence="7 8" key="1">
    <citation type="journal article" date="2016" name="DNA Res.">
        <title>The draft genome of MD-2 pineapple using hybrid error correction of long reads.</title>
        <authorList>
            <person name="Redwan R.M."/>
            <person name="Saidin A."/>
            <person name="Kumar S.V."/>
        </authorList>
    </citation>
    <scope>NUCLEOTIDE SEQUENCE [LARGE SCALE GENOMIC DNA]</scope>
    <source>
        <strain evidence="8">cv. MD2</strain>
        <tissue evidence="7">Leaf</tissue>
    </source>
</reference>
<reference evidence="10" key="2">
    <citation type="submission" date="2025-04" db="UniProtKB">
        <authorList>
            <consortium name="RefSeq"/>
        </authorList>
    </citation>
    <scope>IDENTIFICATION</scope>
    <source>
        <tissue evidence="10">Leaf</tissue>
    </source>
</reference>
<dbReference type="GO" id="GO:0003700">
    <property type="term" value="F:DNA-binding transcription factor activity"/>
    <property type="evidence" value="ECO:0007669"/>
    <property type="project" value="InterPro"/>
</dbReference>
<feature type="region of interest" description="Disordered" evidence="5">
    <location>
        <begin position="170"/>
        <end position="241"/>
    </location>
</feature>
<evidence type="ECO:0000256" key="5">
    <source>
        <dbReference type="SAM" id="MobiDB-lite"/>
    </source>
</evidence>
<accession>A0A199W3I2</accession>
<organism evidence="7 8">
    <name type="scientific">Ananas comosus</name>
    <name type="common">Pineapple</name>
    <name type="synonym">Ananas ananas</name>
    <dbReference type="NCBI Taxonomy" id="4615"/>
    <lineage>
        <taxon>Eukaryota</taxon>
        <taxon>Viridiplantae</taxon>
        <taxon>Streptophyta</taxon>
        <taxon>Embryophyta</taxon>
        <taxon>Tracheophyta</taxon>
        <taxon>Spermatophyta</taxon>
        <taxon>Magnoliopsida</taxon>
        <taxon>Liliopsida</taxon>
        <taxon>Poales</taxon>
        <taxon>Bromeliaceae</taxon>
        <taxon>Bromelioideae</taxon>
        <taxon>Ananas</taxon>
    </lineage>
</organism>
<keyword evidence="9" id="KW-1185">Reference proteome</keyword>
<feature type="compositionally biased region" description="Acidic residues" evidence="5">
    <location>
        <begin position="188"/>
        <end position="200"/>
    </location>
</feature>
<dbReference type="PROSITE" id="PS50888">
    <property type="entry name" value="BHLH"/>
    <property type="match status" value="1"/>
</dbReference>
<dbReference type="PANTHER" id="PTHR45844:SF19">
    <property type="entry name" value="TRANSCRIPTION FACTOR BHLH106-RELATED"/>
    <property type="match status" value="1"/>
</dbReference>
<dbReference type="OrthoDB" id="71302at2759"/>
<dbReference type="InterPro" id="IPR036638">
    <property type="entry name" value="HLH_DNA-bd_sf"/>
</dbReference>
<dbReference type="SMART" id="SM00353">
    <property type="entry name" value="HLH"/>
    <property type="match status" value="1"/>
</dbReference>
<dbReference type="Proteomes" id="UP000515123">
    <property type="component" value="Linkage group 12"/>
</dbReference>
<feature type="domain" description="BHLH" evidence="6">
    <location>
        <begin position="38"/>
        <end position="87"/>
    </location>
</feature>
<comment type="similarity">
    <text evidence="1">Belongs to the bHLH protein family.</text>
</comment>
<evidence type="ECO:0000256" key="1">
    <source>
        <dbReference type="ARBA" id="ARBA00005510"/>
    </source>
</evidence>
<dbReference type="Gene3D" id="4.10.280.10">
    <property type="entry name" value="Helix-loop-helix DNA-binding domain"/>
    <property type="match status" value="1"/>
</dbReference>
<dbReference type="Proteomes" id="UP000092600">
    <property type="component" value="Unassembled WGS sequence"/>
</dbReference>
<evidence type="ECO:0000256" key="2">
    <source>
        <dbReference type="ARBA" id="ARBA00023015"/>
    </source>
</evidence>
<evidence type="ECO:0000256" key="4">
    <source>
        <dbReference type="ARBA" id="ARBA00023163"/>
    </source>
</evidence>
<protein>
    <submittedName>
        <fullName evidence="7 10">Transcription factor bHLH106</fullName>
    </submittedName>
</protein>
<dbReference type="GO" id="GO:0046983">
    <property type="term" value="F:protein dimerization activity"/>
    <property type="evidence" value="ECO:0007669"/>
    <property type="project" value="InterPro"/>
</dbReference>
<evidence type="ECO:0000313" key="7">
    <source>
        <dbReference type="EMBL" id="OAY83460.1"/>
    </source>
</evidence>
<evidence type="ECO:0000313" key="10">
    <source>
        <dbReference type="RefSeq" id="XP_020100780.1"/>
    </source>
</evidence>
<dbReference type="Pfam" id="PF00010">
    <property type="entry name" value="HLH"/>
    <property type="match status" value="1"/>
</dbReference>
<evidence type="ECO:0000256" key="3">
    <source>
        <dbReference type="ARBA" id="ARBA00023125"/>
    </source>
</evidence>
<evidence type="ECO:0000259" key="6">
    <source>
        <dbReference type="PROSITE" id="PS50888"/>
    </source>
</evidence>
<dbReference type="InterPro" id="IPR045847">
    <property type="entry name" value="AIG1-like"/>
</dbReference>
<dbReference type="EMBL" id="LSRQ01000333">
    <property type="protein sequence ID" value="OAY83460.1"/>
    <property type="molecule type" value="Genomic_DNA"/>
</dbReference>